<dbReference type="Gene3D" id="3.40.630.30">
    <property type="match status" value="1"/>
</dbReference>
<evidence type="ECO:0000256" key="5">
    <source>
        <dbReference type="RuleBase" id="RU363094"/>
    </source>
</evidence>
<dbReference type="NCBIfam" id="TIGR01575">
    <property type="entry name" value="rimI"/>
    <property type="match status" value="1"/>
</dbReference>
<dbReference type="PANTHER" id="PTHR43420">
    <property type="entry name" value="ACETYLTRANSFERASE"/>
    <property type="match status" value="1"/>
</dbReference>
<dbReference type="OrthoDB" id="9794566at2"/>
<dbReference type="GO" id="GO:0005737">
    <property type="term" value="C:cytoplasm"/>
    <property type="evidence" value="ECO:0007669"/>
    <property type="project" value="UniProtKB-SubCell"/>
</dbReference>
<evidence type="ECO:0000256" key="3">
    <source>
        <dbReference type="ARBA" id="ARBA00022679"/>
    </source>
</evidence>
<sequence length="138" mass="16296">MTFRPLNPNEKEIVKSFLRDVFERDFDDSFFSENNNPTVLEINGEIIGFLSYFYILDEAELFLIAVKKEFQGLGYGKILLEYLLNKLKENNVKVCYLEVSSKNSRAINLYKKLGFYEYGYREKYYSSSDDAILMKKEL</sequence>
<feature type="domain" description="N-acetyltransferase" evidence="6">
    <location>
        <begin position="1"/>
        <end position="138"/>
    </location>
</feature>
<evidence type="ECO:0000313" key="7">
    <source>
        <dbReference type="EMBL" id="EEP60573.1"/>
    </source>
</evidence>
<proteinExistence type="inferred from homology"/>
<evidence type="ECO:0000256" key="2">
    <source>
        <dbReference type="ARBA" id="ARBA00022490"/>
    </source>
</evidence>
<evidence type="ECO:0000256" key="1">
    <source>
        <dbReference type="ARBA" id="ARBA00005395"/>
    </source>
</evidence>
<keyword evidence="8" id="KW-1185">Reference proteome</keyword>
<name>C4FK19_9AQUI</name>
<dbReference type="Proteomes" id="UP000005540">
    <property type="component" value="Unassembled WGS sequence"/>
</dbReference>
<protein>
    <recommendedName>
        <fullName evidence="5">[Ribosomal protein bS18]-alanine N-acetyltransferase</fullName>
        <ecNumber evidence="5">2.3.1.266</ecNumber>
    </recommendedName>
</protein>
<dbReference type="SUPFAM" id="SSF55729">
    <property type="entry name" value="Acyl-CoA N-acyltransferases (Nat)"/>
    <property type="match status" value="1"/>
</dbReference>
<keyword evidence="2 5" id="KW-0963">Cytoplasm</keyword>
<evidence type="ECO:0000256" key="4">
    <source>
        <dbReference type="ARBA" id="ARBA00023315"/>
    </source>
</evidence>
<dbReference type="EC" id="2.3.1.266" evidence="5"/>
<accession>C4FK19</accession>
<reference evidence="7 8" key="1">
    <citation type="submission" date="2009-04" db="EMBL/GenBank/DDBJ databases">
        <authorList>
            <person name="Reysenbach A.-L."/>
            <person name="Heidelberg J.F."/>
            <person name="Nelson W.C."/>
        </authorList>
    </citation>
    <scope>NUCLEOTIDE SEQUENCE [LARGE SCALE GENOMIC DNA]</scope>
    <source>
        <strain evidence="7 8">SS-5</strain>
    </source>
</reference>
<gene>
    <name evidence="7" type="primary">rimI</name>
    <name evidence="7" type="ORF">SULYE_0919</name>
</gene>
<organism evidence="7 8">
    <name type="scientific">Sulfurihydrogenibium yellowstonense SS-5</name>
    <dbReference type="NCBI Taxonomy" id="432331"/>
    <lineage>
        <taxon>Bacteria</taxon>
        <taxon>Pseudomonadati</taxon>
        <taxon>Aquificota</taxon>
        <taxon>Aquificia</taxon>
        <taxon>Aquificales</taxon>
        <taxon>Hydrogenothermaceae</taxon>
        <taxon>Sulfurihydrogenibium</taxon>
    </lineage>
</organism>
<comment type="catalytic activity">
    <reaction evidence="5">
        <text>N-terminal L-alanyl-[ribosomal protein bS18] + acetyl-CoA = N-terminal N(alpha)-acetyl-L-alanyl-[ribosomal protein bS18] + CoA + H(+)</text>
        <dbReference type="Rhea" id="RHEA:43756"/>
        <dbReference type="Rhea" id="RHEA-COMP:10676"/>
        <dbReference type="Rhea" id="RHEA-COMP:10677"/>
        <dbReference type="ChEBI" id="CHEBI:15378"/>
        <dbReference type="ChEBI" id="CHEBI:57287"/>
        <dbReference type="ChEBI" id="CHEBI:57288"/>
        <dbReference type="ChEBI" id="CHEBI:64718"/>
        <dbReference type="ChEBI" id="CHEBI:83683"/>
        <dbReference type="EC" id="2.3.1.266"/>
    </reaction>
</comment>
<dbReference type="EMBL" id="ABZS01000077">
    <property type="protein sequence ID" value="EEP60573.1"/>
    <property type="molecule type" value="Genomic_DNA"/>
</dbReference>
<dbReference type="InterPro" id="IPR050680">
    <property type="entry name" value="YpeA/RimI_acetyltransf"/>
</dbReference>
<keyword evidence="4 7" id="KW-0012">Acyltransferase</keyword>
<dbReference type="PANTHER" id="PTHR43420:SF44">
    <property type="entry name" value="ACETYLTRANSFERASE YPEA"/>
    <property type="match status" value="1"/>
</dbReference>
<evidence type="ECO:0000259" key="6">
    <source>
        <dbReference type="PROSITE" id="PS51186"/>
    </source>
</evidence>
<dbReference type="CDD" id="cd04301">
    <property type="entry name" value="NAT_SF"/>
    <property type="match status" value="1"/>
</dbReference>
<comment type="subcellular location">
    <subcellularLocation>
        <location evidence="5">Cytoplasm</location>
    </subcellularLocation>
</comment>
<keyword evidence="3 7" id="KW-0808">Transferase</keyword>
<dbReference type="InterPro" id="IPR000182">
    <property type="entry name" value="GNAT_dom"/>
</dbReference>
<comment type="function">
    <text evidence="5">Acetylates the N-terminal alanine of ribosomal protein bS18.</text>
</comment>
<dbReference type="AlphaFoldDB" id="C4FK19"/>
<comment type="caution">
    <text evidence="7">The sequence shown here is derived from an EMBL/GenBank/DDBJ whole genome shotgun (WGS) entry which is preliminary data.</text>
</comment>
<comment type="similarity">
    <text evidence="1 5">Belongs to the acetyltransferase family. RimI subfamily.</text>
</comment>
<dbReference type="GO" id="GO:0008999">
    <property type="term" value="F:protein-N-terminal-alanine acetyltransferase activity"/>
    <property type="evidence" value="ECO:0007669"/>
    <property type="project" value="UniProtKB-EC"/>
</dbReference>
<dbReference type="RefSeq" id="WP_007546865.1">
    <property type="nucleotide sequence ID" value="NZ_ABZS01000077.1"/>
</dbReference>
<dbReference type="PROSITE" id="PS51186">
    <property type="entry name" value="GNAT"/>
    <property type="match status" value="1"/>
</dbReference>
<evidence type="ECO:0000313" key="8">
    <source>
        <dbReference type="Proteomes" id="UP000005540"/>
    </source>
</evidence>
<dbReference type="InterPro" id="IPR006464">
    <property type="entry name" value="AcTrfase_RimI/Ard1"/>
</dbReference>
<dbReference type="InterPro" id="IPR016181">
    <property type="entry name" value="Acyl_CoA_acyltransferase"/>
</dbReference>
<dbReference type="Pfam" id="PF00583">
    <property type="entry name" value="Acetyltransf_1"/>
    <property type="match status" value="1"/>
</dbReference>